<dbReference type="Pfam" id="PF24646">
    <property type="entry name" value="DUF7640"/>
    <property type="match status" value="1"/>
</dbReference>
<feature type="non-terminal residue" evidence="2">
    <location>
        <position position="1"/>
    </location>
</feature>
<dbReference type="EMBL" id="AGNL01007674">
    <property type="protein sequence ID" value="EJK71084.1"/>
    <property type="molecule type" value="Genomic_DNA"/>
</dbReference>
<dbReference type="PANTHER" id="PTHR22534:SF5">
    <property type="entry name" value="SRCR DOMAIN-CONTAINING PROTEIN"/>
    <property type="match status" value="1"/>
</dbReference>
<protein>
    <recommendedName>
        <fullName evidence="1">DUF7640 domain-containing protein</fullName>
    </recommendedName>
</protein>
<evidence type="ECO:0000259" key="1">
    <source>
        <dbReference type="Pfam" id="PF24646"/>
    </source>
</evidence>
<dbReference type="InterPro" id="IPR019524">
    <property type="entry name" value="B-solenoid_diatom-type"/>
</dbReference>
<sequence length="381" mass="40771">KPDTPVIRVPTPRASQGKEGYLWNARTGTEALPQPRIGSSWLARSSCADSSRSRCPFAKNARQFQIPDSHPIAYRSSSLCQVGARLSPDRNTSVDEDGVNDVDEPNIRQSLTEKVERVLASDDPCAANPRCIGRNACPSDKDFIGCGSCIADHNACRDYSGIIGTNSCVAPDYPGDNKDSSPCSGNGWLGGEPLDGRIANQACHALMAWDMDYIRPSFAMPSGLTMMTVAAMRFARMSGRHPKSGPTRAWETGPVTRRVRFELTRYKGGDFVAHDGAKACADNTGSVGNQACQGDMSCHKNKGKIDNESCLGFHACFENKGEVGKGSCIAKDSCNGNTGKIGKNACTLVGSCANNDKDIPDDCPSRDQLTKCENQGATCPC</sequence>
<name>K0T1N6_THAOC</name>
<organism evidence="2 3">
    <name type="scientific">Thalassiosira oceanica</name>
    <name type="common">Marine diatom</name>
    <dbReference type="NCBI Taxonomy" id="159749"/>
    <lineage>
        <taxon>Eukaryota</taxon>
        <taxon>Sar</taxon>
        <taxon>Stramenopiles</taxon>
        <taxon>Ochrophyta</taxon>
        <taxon>Bacillariophyta</taxon>
        <taxon>Coscinodiscophyceae</taxon>
        <taxon>Thalassiosirophycidae</taxon>
        <taxon>Thalassiosirales</taxon>
        <taxon>Thalassiosiraceae</taxon>
        <taxon>Thalassiosira</taxon>
    </lineage>
</organism>
<feature type="domain" description="DUF7640" evidence="1">
    <location>
        <begin position="275"/>
        <end position="347"/>
    </location>
</feature>
<keyword evidence="3" id="KW-1185">Reference proteome</keyword>
<proteinExistence type="predicted"/>
<dbReference type="Proteomes" id="UP000266841">
    <property type="component" value="Unassembled WGS sequence"/>
</dbReference>
<dbReference type="InterPro" id="IPR056057">
    <property type="entry name" value="DUF7640"/>
</dbReference>
<dbReference type="OrthoDB" id="57366at2759"/>
<dbReference type="PANTHER" id="PTHR22534">
    <property type="entry name" value="SRCR DOMAIN-CONTAINING PROTEIN"/>
    <property type="match status" value="1"/>
</dbReference>
<dbReference type="AlphaFoldDB" id="K0T1N6"/>
<evidence type="ECO:0000313" key="2">
    <source>
        <dbReference type="EMBL" id="EJK71084.1"/>
    </source>
</evidence>
<accession>K0T1N6</accession>
<reference evidence="2 3" key="1">
    <citation type="journal article" date="2012" name="Genome Biol.">
        <title>Genome and low-iron response of an oceanic diatom adapted to chronic iron limitation.</title>
        <authorList>
            <person name="Lommer M."/>
            <person name="Specht M."/>
            <person name="Roy A.S."/>
            <person name="Kraemer L."/>
            <person name="Andreson R."/>
            <person name="Gutowska M.A."/>
            <person name="Wolf J."/>
            <person name="Bergner S.V."/>
            <person name="Schilhabel M.B."/>
            <person name="Klostermeier U.C."/>
            <person name="Beiko R.G."/>
            <person name="Rosenstiel P."/>
            <person name="Hippler M."/>
            <person name="Laroche J."/>
        </authorList>
    </citation>
    <scope>NUCLEOTIDE SEQUENCE [LARGE SCALE GENOMIC DNA]</scope>
    <source>
        <strain evidence="2 3">CCMP1005</strain>
    </source>
</reference>
<evidence type="ECO:0000313" key="3">
    <source>
        <dbReference type="Proteomes" id="UP000266841"/>
    </source>
</evidence>
<comment type="caution">
    <text evidence="2">The sequence shown here is derived from an EMBL/GenBank/DDBJ whole genome shotgun (WGS) entry which is preliminary data.</text>
</comment>
<gene>
    <name evidence="2" type="ORF">THAOC_07515</name>
</gene>